<feature type="chain" id="PRO_5042021947" description="non-specific serine/threonine protein kinase" evidence="7">
    <location>
        <begin position="24"/>
        <end position="263"/>
    </location>
</feature>
<evidence type="ECO:0000313" key="10">
    <source>
        <dbReference type="EMBL" id="KAK1433240.1"/>
    </source>
</evidence>
<accession>A0AAD8L8Q4</accession>
<dbReference type="EMBL" id="JAUHHV010000002">
    <property type="protein sequence ID" value="KAK1433240.1"/>
    <property type="molecule type" value="Genomic_DNA"/>
</dbReference>
<dbReference type="Pfam" id="PF14380">
    <property type="entry name" value="WAK_assoc"/>
    <property type="match status" value="1"/>
</dbReference>
<gene>
    <name evidence="10" type="ORF">QVD17_10149</name>
</gene>
<dbReference type="AlphaFoldDB" id="A0AAD8L8Q4"/>
<proteinExistence type="predicted"/>
<protein>
    <recommendedName>
        <fullName evidence="2">non-specific serine/threonine protein kinase</fullName>
        <ecNumber evidence="2">2.7.11.1</ecNumber>
    </recommendedName>
</protein>
<organism evidence="10 11">
    <name type="scientific">Tagetes erecta</name>
    <name type="common">African marigold</name>
    <dbReference type="NCBI Taxonomy" id="13708"/>
    <lineage>
        <taxon>Eukaryota</taxon>
        <taxon>Viridiplantae</taxon>
        <taxon>Streptophyta</taxon>
        <taxon>Embryophyta</taxon>
        <taxon>Tracheophyta</taxon>
        <taxon>Spermatophyta</taxon>
        <taxon>Magnoliopsida</taxon>
        <taxon>eudicotyledons</taxon>
        <taxon>Gunneridae</taxon>
        <taxon>Pentapetalae</taxon>
        <taxon>asterids</taxon>
        <taxon>campanulids</taxon>
        <taxon>Asterales</taxon>
        <taxon>Asteraceae</taxon>
        <taxon>Asteroideae</taxon>
        <taxon>Heliantheae alliance</taxon>
        <taxon>Tageteae</taxon>
        <taxon>Tagetes</taxon>
    </lineage>
</organism>
<evidence type="ECO:0000256" key="1">
    <source>
        <dbReference type="ARBA" id="ARBA00004167"/>
    </source>
</evidence>
<keyword evidence="3 7" id="KW-0732">Signal</keyword>
<reference evidence="10" key="1">
    <citation type="journal article" date="2023" name="bioRxiv">
        <title>Improved chromosome-level genome assembly for marigold (Tagetes erecta).</title>
        <authorList>
            <person name="Jiang F."/>
            <person name="Yuan L."/>
            <person name="Wang S."/>
            <person name="Wang H."/>
            <person name="Xu D."/>
            <person name="Wang A."/>
            <person name="Fan W."/>
        </authorList>
    </citation>
    <scope>NUCLEOTIDE SEQUENCE</scope>
    <source>
        <strain evidence="10">WSJ</strain>
        <tissue evidence="10">Leaf</tissue>
    </source>
</reference>
<dbReference type="GO" id="GO:0004674">
    <property type="term" value="F:protein serine/threonine kinase activity"/>
    <property type="evidence" value="ECO:0007669"/>
    <property type="project" value="UniProtKB-EC"/>
</dbReference>
<dbReference type="InterPro" id="IPR025287">
    <property type="entry name" value="WAK_GUB"/>
</dbReference>
<comment type="catalytic activity">
    <reaction evidence="5">
        <text>L-threonyl-[protein] + ATP = O-phospho-L-threonyl-[protein] + ADP + H(+)</text>
        <dbReference type="Rhea" id="RHEA:46608"/>
        <dbReference type="Rhea" id="RHEA-COMP:11060"/>
        <dbReference type="Rhea" id="RHEA-COMP:11605"/>
        <dbReference type="ChEBI" id="CHEBI:15378"/>
        <dbReference type="ChEBI" id="CHEBI:30013"/>
        <dbReference type="ChEBI" id="CHEBI:30616"/>
        <dbReference type="ChEBI" id="CHEBI:61977"/>
        <dbReference type="ChEBI" id="CHEBI:456216"/>
        <dbReference type="EC" id="2.7.11.1"/>
    </reaction>
</comment>
<evidence type="ECO:0000256" key="6">
    <source>
        <dbReference type="ARBA" id="ARBA00048679"/>
    </source>
</evidence>
<feature type="signal peptide" evidence="7">
    <location>
        <begin position="1"/>
        <end position="23"/>
    </location>
</feature>
<comment type="subcellular location">
    <subcellularLocation>
        <location evidence="1">Membrane</location>
        <topology evidence="1">Single-pass membrane protein</topology>
    </subcellularLocation>
</comment>
<dbReference type="PANTHER" id="PTHR33138">
    <property type="entry name" value="OS01G0690200 PROTEIN"/>
    <property type="match status" value="1"/>
</dbReference>
<dbReference type="GO" id="GO:0016020">
    <property type="term" value="C:membrane"/>
    <property type="evidence" value="ECO:0007669"/>
    <property type="project" value="UniProtKB-SubCell"/>
</dbReference>
<keyword evidence="4" id="KW-0325">Glycoprotein</keyword>
<evidence type="ECO:0000259" key="9">
    <source>
        <dbReference type="Pfam" id="PF14380"/>
    </source>
</evidence>
<feature type="domain" description="Wall-associated receptor kinase galacturonan-binding" evidence="8">
    <location>
        <begin position="30"/>
        <end position="95"/>
    </location>
</feature>
<comment type="caution">
    <text evidence="10">The sequence shown here is derived from an EMBL/GenBank/DDBJ whole genome shotgun (WGS) entry which is preliminary data.</text>
</comment>
<dbReference type="PANTHER" id="PTHR33138:SF87">
    <property type="entry name" value="WALL-ASSOCIATED RECEPTOR KINASE, GALACTURONAN-BINDING DOMAIN-CONTAINING PROTEIN"/>
    <property type="match status" value="1"/>
</dbReference>
<dbReference type="EC" id="2.7.11.1" evidence="2"/>
<sequence>MNLHNFIPKLLIFIIVQVHRTNSEGFYGTCNTPFSCGTVSGFQYPFRRHQDPTQCGYPGFELNCDDPNPPTINIMNITYRILAVNPTNQIMTLVRGDMVNSTCPLDLVNTTIDHNLFDYTSSYTNITFLYGCPVAFNPIGMIGSLACGSDGTGLVILAPGALGPGMCKASVIIPSLDSIGFMDPMKLVQVLQDGFDVRWKVESRPCADCTGSGGQCVYSTSTRLTKCACPETSLLGDSCSKLNKTEVSLSPSSSSSPGINFLP</sequence>
<evidence type="ECO:0000259" key="8">
    <source>
        <dbReference type="Pfam" id="PF13947"/>
    </source>
</evidence>
<evidence type="ECO:0000256" key="5">
    <source>
        <dbReference type="ARBA" id="ARBA00047899"/>
    </source>
</evidence>
<evidence type="ECO:0000256" key="3">
    <source>
        <dbReference type="ARBA" id="ARBA00022729"/>
    </source>
</evidence>
<evidence type="ECO:0000256" key="4">
    <source>
        <dbReference type="ARBA" id="ARBA00023180"/>
    </source>
</evidence>
<keyword evidence="11" id="KW-1185">Reference proteome</keyword>
<name>A0AAD8L8Q4_TARER</name>
<dbReference type="GO" id="GO:0030247">
    <property type="term" value="F:polysaccharide binding"/>
    <property type="evidence" value="ECO:0007669"/>
    <property type="project" value="InterPro"/>
</dbReference>
<dbReference type="InterPro" id="IPR032872">
    <property type="entry name" value="WAK_assoc_C"/>
</dbReference>
<evidence type="ECO:0000313" key="11">
    <source>
        <dbReference type="Proteomes" id="UP001229421"/>
    </source>
</evidence>
<dbReference type="Pfam" id="PF13947">
    <property type="entry name" value="GUB_WAK_bind"/>
    <property type="match status" value="1"/>
</dbReference>
<feature type="domain" description="Wall-associated receptor kinase C-terminal" evidence="9">
    <location>
        <begin position="166"/>
        <end position="231"/>
    </location>
</feature>
<comment type="catalytic activity">
    <reaction evidence="6">
        <text>L-seryl-[protein] + ATP = O-phospho-L-seryl-[protein] + ADP + H(+)</text>
        <dbReference type="Rhea" id="RHEA:17989"/>
        <dbReference type="Rhea" id="RHEA-COMP:9863"/>
        <dbReference type="Rhea" id="RHEA-COMP:11604"/>
        <dbReference type="ChEBI" id="CHEBI:15378"/>
        <dbReference type="ChEBI" id="CHEBI:29999"/>
        <dbReference type="ChEBI" id="CHEBI:30616"/>
        <dbReference type="ChEBI" id="CHEBI:83421"/>
        <dbReference type="ChEBI" id="CHEBI:456216"/>
        <dbReference type="EC" id="2.7.11.1"/>
    </reaction>
</comment>
<evidence type="ECO:0000256" key="2">
    <source>
        <dbReference type="ARBA" id="ARBA00012513"/>
    </source>
</evidence>
<dbReference type="Proteomes" id="UP001229421">
    <property type="component" value="Unassembled WGS sequence"/>
</dbReference>
<evidence type="ECO:0000256" key="7">
    <source>
        <dbReference type="SAM" id="SignalP"/>
    </source>
</evidence>